<name>A0A6G7VCK8_9GAMM</name>
<keyword evidence="2" id="KW-1185">Reference proteome</keyword>
<gene>
    <name evidence="1" type="ORF">GWK36_07235</name>
</gene>
<sequence>MRWRFFAASQVHHAVATAIMENVQEGFSYLPERDVQVVRDWLHRSY</sequence>
<accession>A0A6G7VCK8</accession>
<evidence type="ECO:0000313" key="2">
    <source>
        <dbReference type="Proteomes" id="UP000502699"/>
    </source>
</evidence>
<dbReference type="RefSeq" id="WP_166270576.1">
    <property type="nucleotide sequence ID" value="NZ_CP048029.1"/>
</dbReference>
<proteinExistence type="predicted"/>
<organism evidence="1 2">
    <name type="scientific">Caldichromatium japonicum</name>
    <dbReference type="NCBI Taxonomy" id="2699430"/>
    <lineage>
        <taxon>Bacteria</taxon>
        <taxon>Pseudomonadati</taxon>
        <taxon>Pseudomonadota</taxon>
        <taxon>Gammaproteobacteria</taxon>
        <taxon>Chromatiales</taxon>
        <taxon>Chromatiaceae</taxon>
        <taxon>Caldichromatium</taxon>
    </lineage>
</organism>
<reference evidence="2" key="1">
    <citation type="submission" date="2020-01" db="EMBL/GenBank/DDBJ databases">
        <title>Caldichromatium gen. nov., sp. nov., a thermophilic purple sulfur bacterium member of the family Chromatiaceae isolated from Nakabusa hot spring, Japan.</title>
        <authorList>
            <person name="Saini M.K."/>
            <person name="Hanada S."/>
            <person name="Tank M."/>
        </authorList>
    </citation>
    <scope>NUCLEOTIDE SEQUENCE [LARGE SCALE GENOMIC DNA]</scope>
    <source>
        <strain evidence="2">No.7</strain>
    </source>
</reference>
<evidence type="ECO:0000313" key="1">
    <source>
        <dbReference type="EMBL" id="QIK37813.1"/>
    </source>
</evidence>
<dbReference type="KEGG" id="cjap:GWK36_07235"/>
<dbReference type="EMBL" id="CP048029">
    <property type="protein sequence ID" value="QIK37813.1"/>
    <property type="molecule type" value="Genomic_DNA"/>
</dbReference>
<protein>
    <submittedName>
        <fullName evidence="1">Uncharacterized protein</fullName>
    </submittedName>
</protein>
<dbReference type="AlphaFoldDB" id="A0A6G7VCK8"/>
<dbReference type="Proteomes" id="UP000502699">
    <property type="component" value="Chromosome"/>
</dbReference>